<evidence type="ECO:0000313" key="1">
    <source>
        <dbReference type="EMBL" id="PWN49732.1"/>
    </source>
</evidence>
<dbReference type="Proteomes" id="UP000245626">
    <property type="component" value="Unassembled WGS sequence"/>
</dbReference>
<gene>
    <name evidence="1" type="ORF">IE53DRAFT_369523</name>
</gene>
<organism evidence="1 2">
    <name type="scientific">Violaceomyces palustris</name>
    <dbReference type="NCBI Taxonomy" id="1673888"/>
    <lineage>
        <taxon>Eukaryota</taxon>
        <taxon>Fungi</taxon>
        <taxon>Dikarya</taxon>
        <taxon>Basidiomycota</taxon>
        <taxon>Ustilaginomycotina</taxon>
        <taxon>Ustilaginomycetes</taxon>
        <taxon>Violaceomycetales</taxon>
        <taxon>Violaceomycetaceae</taxon>
        <taxon>Violaceomyces</taxon>
    </lineage>
</organism>
<reference evidence="1 2" key="1">
    <citation type="journal article" date="2018" name="Mol. Biol. Evol.">
        <title>Broad Genomic Sampling Reveals a Smut Pathogenic Ancestry of the Fungal Clade Ustilaginomycotina.</title>
        <authorList>
            <person name="Kijpornyongpan T."/>
            <person name="Mondo S.J."/>
            <person name="Barry K."/>
            <person name="Sandor L."/>
            <person name="Lee J."/>
            <person name="Lipzen A."/>
            <person name="Pangilinan J."/>
            <person name="LaButti K."/>
            <person name="Hainaut M."/>
            <person name="Henrissat B."/>
            <person name="Grigoriev I.V."/>
            <person name="Spatafora J.W."/>
            <person name="Aime M.C."/>
        </authorList>
    </citation>
    <scope>NUCLEOTIDE SEQUENCE [LARGE SCALE GENOMIC DNA]</scope>
    <source>
        <strain evidence="1 2">SA 807</strain>
    </source>
</reference>
<accession>A0ACD0NVB1</accession>
<evidence type="ECO:0000313" key="2">
    <source>
        <dbReference type="Proteomes" id="UP000245626"/>
    </source>
</evidence>
<feature type="non-terminal residue" evidence="1">
    <location>
        <position position="59"/>
    </location>
</feature>
<name>A0ACD0NVB1_9BASI</name>
<keyword evidence="2" id="KW-1185">Reference proteome</keyword>
<dbReference type="EMBL" id="KZ820013">
    <property type="protein sequence ID" value="PWN49732.1"/>
    <property type="molecule type" value="Genomic_DNA"/>
</dbReference>
<proteinExistence type="predicted"/>
<protein>
    <submittedName>
        <fullName evidence="1">Uncharacterized protein</fullName>
    </submittedName>
</protein>
<sequence length="59" mass="7018">MIHTSKYPSVDHFPDDVDIYTFLFEYFPKGRPDIRGTGIPLFIDEESGERYTFEEIKEK</sequence>